<feature type="region of interest" description="Disordered" evidence="1">
    <location>
        <begin position="1"/>
        <end position="51"/>
    </location>
</feature>
<proteinExistence type="predicted"/>
<comment type="caution">
    <text evidence="2">The sequence shown here is derived from an EMBL/GenBank/DDBJ whole genome shotgun (WGS) entry which is preliminary data.</text>
</comment>
<reference evidence="2" key="1">
    <citation type="journal article" date="2020" name="G3 (Bethesda)">
        <title>High-Quality Assemblies for Three Invasive Social Wasps from the &lt;i&gt;Vespula&lt;/i&gt; Genus.</title>
        <authorList>
            <person name="Harrop T.W.R."/>
            <person name="Guhlin J."/>
            <person name="McLaughlin G.M."/>
            <person name="Permina E."/>
            <person name="Stockwell P."/>
            <person name="Gilligan J."/>
            <person name="Le Lec M.F."/>
            <person name="Gruber M.A.M."/>
            <person name="Quinn O."/>
            <person name="Lovegrove M."/>
            <person name="Duncan E.J."/>
            <person name="Remnant E.J."/>
            <person name="Van Eeckhoven J."/>
            <person name="Graham B."/>
            <person name="Knapp R.A."/>
            <person name="Langford K.W."/>
            <person name="Kronenberg Z."/>
            <person name="Press M.O."/>
            <person name="Eacker S.M."/>
            <person name="Wilson-Rankin E.E."/>
            <person name="Purcell J."/>
            <person name="Lester P.J."/>
            <person name="Dearden P.K."/>
        </authorList>
    </citation>
    <scope>NUCLEOTIDE SEQUENCE</scope>
    <source>
        <strain evidence="2">Volc-1</strain>
    </source>
</reference>
<dbReference type="EMBL" id="JACSDY010000008">
    <property type="protein sequence ID" value="KAF7421915.1"/>
    <property type="molecule type" value="Genomic_DNA"/>
</dbReference>
<evidence type="ECO:0000313" key="2">
    <source>
        <dbReference type="EMBL" id="KAF7421915.1"/>
    </source>
</evidence>
<sequence length="139" mass="15675">MNVETRGNAINGTSTGHSASPLQKEKEREREREKERKKQKARNNDGKVEMKANVDMSARPICFGPLEDVGAVCLDVGLMYGQPIIIVERMEGRIEYISWKRKQNRTKRGVPSSIVLNFSSDGSISSKTFRAKRFVSVTE</sequence>
<dbReference type="Proteomes" id="UP000600918">
    <property type="component" value="Unassembled WGS sequence"/>
</dbReference>
<evidence type="ECO:0000256" key="1">
    <source>
        <dbReference type="SAM" id="MobiDB-lite"/>
    </source>
</evidence>
<feature type="compositionally biased region" description="Basic and acidic residues" evidence="1">
    <location>
        <begin position="23"/>
        <end position="51"/>
    </location>
</feature>
<evidence type="ECO:0000313" key="3">
    <source>
        <dbReference type="Proteomes" id="UP000600918"/>
    </source>
</evidence>
<organism evidence="2 3">
    <name type="scientific">Vespula pensylvanica</name>
    <name type="common">Western yellow jacket</name>
    <name type="synonym">Wasp</name>
    <dbReference type="NCBI Taxonomy" id="30213"/>
    <lineage>
        <taxon>Eukaryota</taxon>
        <taxon>Metazoa</taxon>
        <taxon>Ecdysozoa</taxon>
        <taxon>Arthropoda</taxon>
        <taxon>Hexapoda</taxon>
        <taxon>Insecta</taxon>
        <taxon>Pterygota</taxon>
        <taxon>Neoptera</taxon>
        <taxon>Endopterygota</taxon>
        <taxon>Hymenoptera</taxon>
        <taxon>Apocrita</taxon>
        <taxon>Aculeata</taxon>
        <taxon>Vespoidea</taxon>
        <taxon>Vespidae</taxon>
        <taxon>Vespinae</taxon>
        <taxon>Vespula</taxon>
    </lineage>
</organism>
<dbReference type="AlphaFoldDB" id="A0A834NZB4"/>
<feature type="compositionally biased region" description="Polar residues" evidence="1">
    <location>
        <begin position="8"/>
        <end position="21"/>
    </location>
</feature>
<accession>A0A834NZB4</accession>
<gene>
    <name evidence="2" type="ORF">H0235_009751</name>
</gene>
<protein>
    <submittedName>
        <fullName evidence="2">Uncharacterized protein</fullName>
    </submittedName>
</protein>
<name>A0A834NZB4_VESPE</name>
<keyword evidence="3" id="KW-1185">Reference proteome</keyword>